<sequence length="276" mass="31168">DTRLREAGAEVVYCLTRGAPKGPNLPRVRLNHQDALFPGHGKATHSQTSLPVHVVLVRRMNGDFRALIHCLYFLSWKRILEAGGCWWFFAEKDLDALYNVECVLSEGNLYNLKESHNPGQLHTLPAVVNDEAQPVVYAFMQTSDVHPFLELGVHNTVEELWEAQKLAQMRRLNKTENGKWLLAQLGLTIPGGKPEPLEDLTSDMREKISVSPIPRHMHLVHNAERRRARAEALGRLWNNDQNTLYVDAAGPQEGHMHDGMAGTRHASVEASERLHH</sequence>
<keyword evidence="2" id="KW-1185">Reference proteome</keyword>
<comment type="caution">
    <text evidence="1">The sequence shown here is derived from an EMBL/GenBank/DDBJ whole genome shotgun (WGS) entry which is preliminary data.</text>
</comment>
<feature type="non-terminal residue" evidence="1">
    <location>
        <position position="1"/>
    </location>
</feature>
<protein>
    <submittedName>
        <fullName evidence="1">Uncharacterized protein</fullName>
    </submittedName>
</protein>
<proteinExistence type="predicted"/>
<evidence type="ECO:0000313" key="1">
    <source>
        <dbReference type="EMBL" id="KAG0440200.1"/>
    </source>
</evidence>
<reference evidence="1 2" key="1">
    <citation type="journal article" date="2020" name="Cell">
        <title>Large-Scale Comparative Analyses of Tick Genomes Elucidate Their Genetic Diversity and Vector Capacities.</title>
        <authorList>
            <consortium name="Tick Genome and Microbiome Consortium (TIGMIC)"/>
            <person name="Jia N."/>
            <person name="Wang J."/>
            <person name="Shi W."/>
            <person name="Du L."/>
            <person name="Sun Y."/>
            <person name="Zhan W."/>
            <person name="Jiang J.F."/>
            <person name="Wang Q."/>
            <person name="Zhang B."/>
            <person name="Ji P."/>
            <person name="Bell-Sakyi L."/>
            <person name="Cui X.M."/>
            <person name="Yuan T.T."/>
            <person name="Jiang B.G."/>
            <person name="Yang W.F."/>
            <person name="Lam T.T."/>
            <person name="Chang Q.C."/>
            <person name="Ding S.J."/>
            <person name="Wang X.J."/>
            <person name="Zhu J.G."/>
            <person name="Ruan X.D."/>
            <person name="Zhao L."/>
            <person name="Wei J.T."/>
            <person name="Ye R.Z."/>
            <person name="Que T.C."/>
            <person name="Du C.H."/>
            <person name="Zhou Y.H."/>
            <person name="Cheng J.X."/>
            <person name="Dai P.F."/>
            <person name="Guo W.B."/>
            <person name="Han X.H."/>
            <person name="Huang E.J."/>
            <person name="Li L.F."/>
            <person name="Wei W."/>
            <person name="Gao Y.C."/>
            <person name="Liu J.Z."/>
            <person name="Shao H.Z."/>
            <person name="Wang X."/>
            <person name="Wang C.C."/>
            <person name="Yang T.C."/>
            <person name="Huo Q.B."/>
            <person name="Li W."/>
            <person name="Chen H.Y."/>
            <person name="Chen S.E."/>
            <person name="Zhou L.G."/>
            <person name="Ni X.B."/>
            <person name="Tian J.H."/>
            <person name="Sheng Y."/>
            <person name="Liu T."/>
            <person name="Pan Y.S."/>
            <person name="Xia L.Y."/>
            <person name="Li J."/>
            <person name="Zhao F."/>
            <person name="Cao W.C."/>
        </authorList>
    </citation>
    <scope>NUCLEOTIDE SEQUENCE [LARGE SCALE GENOMIC DNA]</scope>
    <source>
        <strain evidence="1">Iper-2018</strain>
    </source>
</reference>
<gene>
    <name evidence="1" type="ORF">HPB47_016376</name>
</gene>
<accession>A0AC60QR62</accession>
<dbReference type="EMBL" id="JABSTQ010005085">
    <property type="protein sequence ID" value="KAG0440200.1"/>
    <property type="molecule type" value="Genomic_DNA"/>
</dbReference>
<evidence type="ECO:0000313" key="2">
    <source>
        <dbReference type="Proteomes" id="UP000805193"/>
    </source>
</evidence>
<organism evidence="1 2">
    <name type="scientific">Ixodes persulcatus</name>
    <name type="common">Taiga tick</name>
    <dbReference type="NCBI Taxonomy" id="34615"/>
    <lineage>
        <taxon>Eukaryota</taxon>
        <taxon>Metazoa</taxon>
        <taxon>Ecdysozoa</taxon>
        <taxon>Arthropoda</taxon>
        <taxon>Chelicerata</taxon>
        <taxon>Arachnida</taxon>
        <taxon>Acari</taxon>
        <taxon>Parasitiformes</taxon>
        <taxon>Ixodida</taxon>
        <taxon>Ixodoidea</taxon>
        <taxon>Ixodidae</taxon>
        <taxon>Ixodinae</taxon>
        <taxon>Ixodes</taxon>
    </lineage>
</organism>
<name>A0AC60QR62_IXOPE</name>
<dbReference type="Proteomes" id="UP000805193">
    <property type="component" value="Unassembled WGS sequence"/>
</dbReference>